<name>A0A146G2X9_ASPKA</name>
<dbReference type="Pfam" id="PF00703">
    <property type="entry name" value="Glyco_hydro_2"/>
    <property type="match status" value="1"/>
</dbReference>
<dbReference type="InterPro" id="IPR017853">
    <property type="entry name" value="GH"/>
</dbReference>
<organism evidence="8 9">
    <name type="scientific">Aspergillus kawachii</name>
    <name type="common">White koji mold</name>
    <name type="synonym">Aspergillus awamori var. kawachi</name>
    <dbReference type="NCBI Taxonomy" id="1069201"/>
    <lineage>
        <taxon>Eukaryota</taxon>
        <taxon>Fungi</taxon>
        <taxon>Dikarya</taxon>
        <taxon>Ascomycota</taxon>
        <taxon>Pezizomycotina</taxon>
        <taxon>Eurotiomycetes</taxon>
        <taxon>Eurotiomycetidae</taxon>
        <taxon>Eurotiales</taxon>
        <taxon>Aspergillaceae</taxon>
        <taxon>Aspergillus</taxon>
        <taxon>Aspergillus subgen. Circumdati</taxon>
    </lineage>
</organism>
<dbReference type="InterPro" id="IPR051913">
    <property type="entry name" value="GH2_Domain-Containing"/>
</dbReference>
<dbReference type="UniPathway" id="UPA00280"/>
<dbReference type="GO" id="GO:0004553">
    <property type="term" value="F:hydrolase activity, hydrolyzing O-glycosyl compounds"/>
    <property type="evidence" value="ECO:0007669"/>
    <property type="project" value="InterPro"/>
</dbReference>
<evidence type="ECO:0000259" key="7">
    <source>
        <dbReference type="Pfam" id="PF02837"/>
    </source>
</evidence>
<dbReference type="GO" id="GO:0005975">
    <property type="term" value="P:carbohydrate metabolic process"/>
    <property type="evidence" value="ECO:0007669"/>
    <property type="project" value="InterPro"/>
</dbReference>
<evidence type="ECO:0000256" key="1">
    <source>
        <dbReference type="ARBA" id="ARBA00007401"/>
    </source>
</evidence>
<dbReference type="InterPro" id="IPR006103">
    <property type="entry name" value="Glyco_hydro_2_cat"/>
</dbReference>
<evidence type="ECO:0000256" key="2">
    <source>
        <dbReference type="ARBA" id="ARBA00022801"/>
    </source>
</evidence>
<feature type="domain" description="Glycoside hydrolase family 2 immunoglobulin-like beta-sandwich" evidence="5">
    <location>
        <begin position="278"/>
        <end position="362"/>
    </location>
</feature>
<dbReference type="Pfam" id="PF02836">
    <property type="entry name" value="Glyco_hydro_2_C"/>
    <property type="match status" value="1"/>
</dbReference>
<dbReference type="AlphaFoldDB" id="A0A146G2X9"/>
<feature type="domain" description="Glycosyl hydrolases family 2 sugar binding" evidence="7">
    <location>
        <begin position="164"/>
        <end position="243"/>
    </location>
</feature>
<gene>
    <name evidence="8" type="ORF">RIB2604_04500150</name>
</gene>
<dbReference type="InterPro" id="IPR036156">
    <property type="entry name" value="Beta-gal/glucu_dom_sf"/>
</dbReference>
<protein>
    <submittedName>
        <fullName evidence="8">Hydrolase</fullName>
    </submittedName>
</protein>
<reference evidence="8 9" key="1">
    <citation type="journal article" date="2016" name="DNA Res.">
        <title>Genome sequence of Aspergillus luchuensis NBRC 4314.</title>
        <authorList>
            <person name="Yamada O."/>
            <person name="Machida M."/>
            <person name="Hosoyama A."/>
            <person name="Goto M."/>
            <person name="Takahashi T."/>
            <person name="Futagami T."/>
            <person name="Yamagata Y."/>
            <person name="Takeuchi M."/>
            <person name="Kobayashi T."/>
            <person name="Koike H."/>
            <person name="Abe K."/>
            <person name="Asai K."/>
            <person name="Arita M."/>
            <person name="Fujita N."/>
            <person name="Fukuda K."/>
            <person name="Higa K."/>
            <person name="Horikawa H."/>
            <person name="Ishikawa T."/>
            <person name="Jinno K."/>
            <person name="Kato Y."/>
            <person name="Kirimura K."/>
            <person name="Mizutani O."/>
            <person name="Nakasone K."/>
            <person name="Sano M."/>
            <person name="Shiraishi Y."/>
            <person name="Tsukahara M."/>
            <person name="Gomi K."/>
        </authorList>
    </citation>
    <scope>NUCLEOTIDE SEQUENCE [LARGE SCALE GENOMIC DNA]</scope>
    <source>
        <strain evidence="8 9">RIB 2604</strain>
    </source>
</reference>
<comment type="caution">
    <text evidence="8">The sequence shown here is derived from an EMBL/GenBank/DDBJ whole genome shotgun (WGS) entry which is preliminary data.</text>
</comment>
<dbReference type="InterPro" id="IPR006104">
    <property type="entry name" value="Glyco_hydro_2_N"/>
</dbReference>
<evidence type="ECO:0000259" key="6">
    <source>
        <dbReference type="Pfam" id="PF02836"/>
    </source>
</evidence>
<feature type="region of interest" description="Disordered" evidence="4">
    <location>
        <begin position="77"/>
        <end position="97"/>
    </location>
</feature>
<dbReference type="Gene3D" id="2.60.40.10">
    <property type="entry name" value="Immunoglobulins"/>
    <property type="match status" value="1"/>
</dbReference>
<dbReference type="InterPro" id="IPR013783">
    <property type="entry name" value="Ig-like_fold"/>
</dbReference>
<dbReference type="SUPFAM" id="SSF49785">
    <property type="entry name" value="Galactose-binding domain-like"/>
    <property type="match status" value="1"/>
</dbReference>
<evidence type="ECO:0000256" key="3">
    <source>
        <dbReference type="ARBA" id="ARBA00023295"/>
    </source>
</evidence>
<dbReference type="SUPFAM" id="SSF49303">
    <property type="entry name" value="beta-Galactosidase/glucuronidase domain"/>
    <property type="match status" value="1"/>
</dbReference>
<keyword evidence="2 8" id="KW-0378">Hydrolase</keyword>
<comment type="similarity">
    <text evidence="1">Belongs to the glycosyl hydrolase 2 family.</text>
</comment>
<dbReference type="Gene3D" id="3.20.20.80">
    <property type="entry name" value="Glycosidases"/>
    <property type="match status" value="1"/>
</dbReference>
<dbReference type="VEuPathDB" id="FungiDB:ASPFODRAFT_121388"/>
<dbReference type="EMBL" id="BCWF01000044">
    <property type="protein sequence ID" value="GAT31419.1"/>
    <property type="molecule type" value="Genomic_DNA"/>
</dbReference>
<evidence type="ECO:0000259" key="5">
    <source>
        <dbReference type="Pfam" id="PF00703"/>
    </source>
</evidence>
<evidence type="ECO:0000313" key="9">
    <source>
        <dbReference type="Proteomes" id="UP000075230"/>
    </source>
</evidence>
<dbReference type="InterPro" id="IPR008979">
    <property type="entry name" value="Galactose-bd-like_sf"/>
</dbReference>
<dbReference type="Gene3D" id="2.60.120.260">
    <property type="entry name" value="Galactose-binding domain-like"/>
    <property type="match status" value="1"/>
</dbReference>
<accession>A0A146G2X9</accession>
<evidence type="ECO:0000256" key="4">
    <source>
        <dbReference type="SAM" id="MobiDB-lite"/>
    </source>
</evidence>
<dbReference type="InterPro" id="IPR006102">
    <property type="entry name" value="Ig-like_GH2"/>
</dbReference>
<dbReference type="PANTHER" id="PTHR42732:SF2">
    <property type="entry name" value="BETA-MANNOSIDASE"/>
    <property type="match status" value="1"/>
</dbReference>
<evidence type="ECO:0000313" key="8">
    <source>
        <dbReference type="EMBL" id="GAT31419.1"/>
    </source>
</evidence>
<dbReference type="PANTHER" id="PTHR42732">
    <property type="entry name" value="BETA-GALACTOSIDASE"/>
    <property type="match status" value="1"/>
</dbReference>
<dbReference type="Proteomes" id="UP000075230">
    <property type="component" value="Unassembled WGS sequence"/>
</dbReference>
<proteinExistence type="inferred from homology"/>
<sequence length="701" mass="78234">MALMPAFVGRRAMAASRELRCSNFGSKCWPAFHPSVFASGIPIDANMYGTLAYLSFFLTCSLARSVGDVHQHAARTTTQYAQKQPPLDTPWTEDVGTNPWPEYPRPQMARSQWQNLNGIWQYQSASSLNDSQYPPFGQDLAQEVLIPSCLESGLSGIQGTNTLYSWFRTNFTVPDSWSGESVLLNFGAVDYEATVFINGKQAGFNRGGYFEFTIDITQYVDTSASNEMLVFVHDPTDSDGYVIPIGKQRLIPSHIFYTPCSGIWQSVWIETAPANYVTQLDLTADMHGQVNATVHSITGNGTTVNISVFDGDDVVGSASGLSDQPLLFNVSDPKLWSPDSPNLYNVTVTLGQDKISSYTGFRTISKGTVDGVVRPLLNGNFSFIFGTLDQGYWPDGLYTPPNREAMVYDLKFLKDMGFNMVRKHVSQATPRFRAGLIMYQIKVEPALWYRACDEMGLLVIQDMPSLRPLETTVDANGVSVTILPDADQQNEFGRQLEVLVNQLKSYPSIFAWVIYNEGWGQITSYYPEFNLTSIVKQLDPTRLVDATSGWHDHGAGDFSDNHHYANPQCGTPFYSIDSSPYDSNRIGIQGEFGGLGNNVSIEHLWNNQEAINSINETYEIDTDVDAWNYRSHLLLSELQDQVRLYACSVGVWTQTVDVEGEVNGLMTYDRRVKRVNETQWKDDIQGLYDAASKRTNSSSTN</sequence>
<feature type="domain" description="Glycoside hydrolase family 2 catalytic" evidence="6">
    <location>
        <begin position="447"/>
        <end position="555"/>
    </location>
</feature>
<keyword evidence="3" id="KW-0326">Glycosidase</keyword>
<reference evidence="9" key="2">
    <citation type="submission" date="2016-02" db="EMBL/GenBank/DDBJ databases">
        <title>Genome sequencing of Aspergillus luchuensis NBRC 4314.</title>
        <authorList>
            <person name="Yamada O."/>
        </authorList>
    </citation>
    <scope>NUCLEOTIDE SEQUENCE [LARGE SCALE GENOMIC DNA]</scope>
    <source>
        <strain evidence="9">RIB 2604</strain>
    </source>
</reference>
<dbReference type="Pfam" id="PF02837">
    <property type="entry name" value="Glyco_hydro_2_N"/>
    <property type="match status" value="1"/>
</dbReference>
<dbReference type="SUPFAM" id="SSF51445">
    <property type="entry name" value="(Trans)glycosidases"/>
    <property type="match status" value="1"/>
</dbReference>